<dbReference type="GO" id="GO:0046654">
    <property type="term" value="P:tetrahydrofolate biosynthetic process"/>
    <property type="evidence" value="ECO:0007669"/>
    <property type="project" value="TreeGrafter"/>
</dbReference>
<dbReference type="GO" id="GO:0005829">
    <property type="term" value="C:cytosol"/>
    <property type="evidence" value="ECO:0007669"/>
    <property type="project" value="TreeGrafter"/>
</dbReference>
<comment type="catalytic activity">
    <reaction evidence="1">
        <text>(7,8-dihydropterin-6-yl)methyl diphosphate + 4-aminobenzoate = 7,8-dihydropteroate + diphosphate</text>
        <dbReference type="Rhea" id="RHEA:19949"/>
        <dbReference type="ChEBI" id="CHEBI:17836"/>
        <dbReference type="ChEBI" id="CHEBI:17839"/>
        <dbReference type="ChEBI" id="CHEBI:33019"/>
        <dbReference type="ChEBI" id="CHEBI:72950"/>
        <dbReference type="EC" id="2.5.1.15"/>
    </reaction>
</comment>
<dbReference type="Gene3D" id="3.20.20.20">
    <property type="entry name" value="Dihydropteroate synthase-like"/>
    <property type="match status" value="1"/>
</dbReference>
<keyword evidence="8 9" id="KW-0289">Folate biosynthesis</keyword>
<dbReference type="InterPro" id="IPR006390">
    <property type="entry name" value="DHP_synth_dom"/>
</dbReference>
<evidence type="ECO:0000256" key="8">
    <source>
        <dbReference type="ARBA" id="ARBA00022909"/>
    </source>
</evidence>
<evidence type="ECO:0000256" key="9">
    <source>
        <dbReference type="RuleBase" id="RU361205"/>
    </source>
</evidence>
<dbReference type="GO" id="GO:0004156">
    <property type="term" value="F:dihydropteroate synthase activity"/>
    <property type="evidence" value="ECO:0007669"/>
    <property type="project" value="UniProtKB-EC"/>
</dbReference>
<dbReference type="PROSITE" id="PS00792">
    <property type="entry name" value="DHPS_1"/>
    <property type="match status" value="1"/>
</dbReference>
<keyword evidence="7 9" id="KW-0460">Magnesium</keyword>
<dbReference type="EC" id="2.5.1.15" evidence="4 9"/>
<reference evidence="11 12" key="1">
    <citation type="submission" date="2021-12" db="EMBL/GenBank/DDBJ databases">
        <title>Genome sequencing of bacteria with rrn-lacking chromosome and rrn-plasmid.</title>
        <authorList>
            <person name="Anda M."/>
            <person name="Iwasaki W."/>
        </authorList>
    </citation>
    <scope>NUCLEOTIDE SEQUENCE [LARGE SCALE GENOMIC DNA]</scope>
    <source>
        <strain evidence="11 12">NBRC 15940</strain>
    </source>
</reference>
<dbReference type="AlphaFoldDB" id="A0AAN4VY39"/>
<dbReference type="GO" id="GO:0046872">
    <property type="term" value="F:metal ion binding"/>
    <property type="evidence" value="ECO:0007669"/>
    <property type="project" value="UniProtKB-KW"/>
</dbReference>
<evidence type="ECO:0000259" key="10">
    <source>
        <dbReference type="PROSITE" id="PS50972"/>
    </source>
</evidence>
<dbReference type="NCBIfam" id="TIGR01496">
    <property type="entry name" value="DHPS"/>
    <property type="match status" value="1"/>
</dbReference>
<dbReference type="PANTHER" id="PTHR20941:SF1">
    <property type="entry name" value="FOLIC ACID SYNTHESIS PROTEIN FOL1"/>
    <property type="match status" value="1"/>
</dbReference>
<sequence>MVMGILNVTPDSFFDGGKHDAAADLQAQVMKLKNEGADIVDVGGYSSRPGAAEVTEEEEIQRVLKGIAAIKKNWQEAIISVDTFRASVARKGVEAGAHMINDISAGQLDDQMFLTVADLQVPYIMMHMRGTPGTMQSMTDYENLTLEMVHYFESRLKKLRDLGVNDVLIDPGFGFAKTLEQNYQLLNEMDKLALLQLPILVGVSRKSMIYKLLGGSPAEALNGTTVLNTLALTKGANILRVHDVKEAKECVELFAKMLQP</sequence>
<organism evidence="11 12">
    <name type="scientific">Persicobacter diffluens</name>
    <dbReference type="NCBI Taxonomy" id="981"/>
    <lineage>
        <taxon>Bacteria</taxon>
        <taxon>Pseudomonadati</taxon>
        <taxon>Bacteroidota</taxon>
        <taxon>Cytophagia</taxon>
        <taxon>Cytophagales</taxon>
        <taxon>Persicobacteraceae</taxon>
        <taxon>Persicobacter</taxon>
    </lineage>
</organism>
<name>A0AAN4VY39_9BACT</name>
<evidence type="ECO:0000256" key="6">
    <source>
        <dbReference type="ARBA" id="ARBA00022723"/>
    </source>
</evidence>
<dbReference type="CDD" id="cd00739">
    <property type="entry name" value="DHPS"/>
    <property type="match status" value="1"/>
</dbReference>
<dbReference type="Proteomes" id="UP001310022">
    <property type="component" value="Unassembled WGS sequence"/>
</dbReference>
<comment type="similarity">
    <text evidence="9">Belongs to the DHPS family.</text>
</comment>
<gene>
    <name evidence="11" type="primary">folP</name>
    <name evidence="11" type="ORF">PEDI_27180</name>
</gene>
<accession>A0AAN4VY39</accession>
<evidence type="ECO:0000256" key="7">
    <source>
        <dbReference type="ARBA" id="ARBA00022842"/>
    </source>
</evidence>
<comment type="cofactor">
    <cofactor evidence="2 9">
        <name>Mg(2+)</name>
        <dbReference type="ChEBI" id="CHEBI:18420"/>
    </cofactor>
</comment>
<evidence type="ECO:0000313" key="12">
    <source>
        <dbReference type="Proteomes" id="UP001310022"/>
    </source>
</evidence>
<evidence type="ECO:0000256" key="5">
    <source>
        <dbReference type="ARBA" id="ARBA00022679"/>
    </source>
</evidence>
<dbReference type="PROSITE" id="PS00793">
    <property type="entry name" value="DHPS_2"/>
    <property type="match status" value="1"/>
</dbReference>
<dbReference type="InterPro" id="IPR011005">
    <property type="entry name" value="Dihydropteroate_synth-like_sf"/>
</dbReference>
<dbReference type="GO" id="GO:0046656">
    <property type="term" value="P:folic acid biosynthetic process"/>
    <property type="evidence" value="ECO:0007669"/>
    <property type="project" value="UniProtKB-KW"/>
</dbReference>
<dbReference type="InterPro" id="IPR000489">
    <property type="entry name" value="Pterin-binding_dom"/>
</dbReference>
<evidence type="ECO:0000256" key="2">
    <source>
        <dbReference type="ARBA" id="ARBA00001946"/>
    </source>
</evidence>
<dbReference type="PROSITE" id="PS50972">
    <property type="entry name" value="PTERIN_BINDING"/>
    <property type="match status" value="1"/>
</dbReference>
<protein>
    <recommendedName>
        <fullName evidence="4 9">Dihydropteroate synthase</fullName>
        <shortName evidence="9">DHPS</shortName>
        <ecNumber evidence="4 9">2.5.1.15</ecNumber>
    </recommendedName>
    <alternativeName>
        <fullName evidence="9">Dihydropteroate pyrophosphorylase</fullName>
    </alternativeName>
</protein>
<proteinExistence type="inferred from homology"/>
<dbReference type="EMBL" id="BQKE01000001">
    <property type="protein sequence ID" value="GJM62166.1"/>
    <property type="molecule type" value="Genomic_DNA"/>
</dbReference>
<comment type="pathway">
    <text evidence="3 9">Cofactor biosynthesis; tetrahydrofolate biosynthesis; 7,8-dihydrofolate from 2-amino-4-hydroxy-6-hydroxymethyl-7,8-dihydropteridine diphosphate and 4-aminobenzoate: step 1/2.</text>
</comment>
<evidence type="ECO:0000256" key="3">
    <source>
        <dbReference type="ARBA" id="ARBA00004763"/>
    </source>
</evidence>
<evidence type="ECO:0000256" key="4">
    <source>
        <dbReference type="ARBA" id="ARBA00012458"/>
    </source>
</evidence>
<evidence type="ECO:0000313" key="11">
    <source>
        <dbReference type="EMBL" id="GJM62166.1"/>
    </source>
</evidence>
<dbReference type="InterPro" id="IPR045031">
    <property type="entry name" value="DHP_synth-like"/>
</dbReference>
<comment type="caution">
    <text evidence="11">The sequence shown here is derived from an EMBL/GenBank/DDBJ whole genome shotgun (WGS) entry which is preliminary data.</text>
</comment>
<dbReference type="PANTHER" id="PTHR20941">
    <property type="entry name" value="FOLATE SYNTHESIS PROTEINS"/>
    <property type="match status" value="1"/>
</dbReference>
<keyword evidence="12" id="KW-1185">Reference proteome</keyword>
<comment type="function">
    <text evidence="9">Catalyzes the condensation of para-aminobenzoate (pABA) with 6-hydroxymethyl-7,8-dihydropterin diphosphate (DHPt-PP) to form 7,8-dihydropteroate (H2Pte), the immediate precursor of folate derivatives.</text>
</comment>
<dbReference type="Pfam" id="PF00809">
    <property type="entry name" value="Pterin_bind"/>
    <property type="match status" value="1"/>
</dbReference>
<keyword evidence="5 9" id="KW-0808">Transferase</keyword>
<dbReference type="SUPFAM" id="SSF51717">
    <property type="entry name" value="Dihydropteroate synthetase-like"/>
    <property type="match status" value="1"/>
</dbReference>
<keyword evidence="6 9" id="KW-0479">Metal-binding</keyword>
<feature type="domain" description="Pterin-binding" evidence="10">
    <location>
        <begin position="1"/>
        <end position="252"/>
    </location>
</feature>
<evidence type="ECO:0000256" key="1">
    <source>
        <dbReference type="ARBA" id="ARBA00000012"/>
    </source>
</evidence>